<organism evidence="2 3">
    <name type="scientific">Wickerhamomyces pijperi</name>
    <name type="common">Yeast</name>
    <name type="synonym">Pichia pijperi</name>
    <dbReference type="NCBI Taxonomy" id="599730"/>
    <lineage>
        <taxon>Eukaryota</taxon>
        <taxon>Fungi</taxon>
        <taxon>Dikarya</taxon>
        <taxon>Ascomycota</taxon>
        <taxon>Saccharomycotina</taxon>
        <taxon>Saccharomycetes</taxon>
        <taxon>Phaffomycetales</taxon>
        <taxon>Wickerhamomycetaceae</taxon>
        <taxon>Wickerhamomyces</taxon>
    </lineage>
</organism>
<dbReference type="PANTHER" id="PTHR14534">
    <property type="entry name" value="VACUOLAR IMPORT AND DEGRADATION PROTEIN 24"/>
    <property type="match status" value="1"/>
</dbReference>
<gene>
    <name evidence="2" type="ORF">WICPIJ_004067</name>
</gene>
<comment type="caution">
    <text evidence="2">The sequence shown here is derived from an EMBL/GenBank/DDBJ whole genome shotgun (WGS) entry which is preliminary data.</text>
</comment>
<dbReference type="GO" id="GO:0034657">
    <property type="term" value="C:GID complex"/>
    <property type="evidence" value="ECO:0007669"/>
    <property type="project" value="TreeGrafter"/>
</dbReference>
<dbReference type="OrthoDB" id="62at2759"/>
<dbReference type="InterPro" id="IPR018618">
    <property type="entry name" value="GID4/10-like"/>
</dbReference>
<sequence>MPSNEQEHQQQHLRNLVPIQQPCSYKPSFPSFYQLPQNVDSFQSFTTAKRLQALTSNSSSNTSLHSLVPTRSTTPCNNCGNSGNGGNLFSNPPSPFSSPASSSSSNCEVSSFVEYPKQDCLFSAPNIKTGSILQTSKPLTTSYLRPGMTFKGSQHSGHSVYEVLISLKEVDLSRGLINGTLTIKGLTETHPEITTYFEGDLIDGENHQFVTGDYDTSPEIDYAHWSRFPHFNKLNLNKFNLKQYSHRNPLNHEMLYMRWKETFIYTDSKIDSIEGASFAGFYYICFNQNTGGIKGYYYHKSSERFQKLELEIDNGGYEDVENCHGSGFESYQFL</sequence>
<evidence type="ECO:0000256" key="1">
    <source>
        <dbReference type="ARBA" id="ARBA00061469"/>
    </source>
</evidence>
<evidence type="ECO:0008006" key="4">
    <source>
        <dbReference type="Google" id="ProtNLM"/>
    </source>
</evidence>
<dbReference type="AlphaFoldDB" id="A0A9P8Q6K8"/>
<dbReference type="Pfam" id="PF09783">
    <property type="entry name" value="Vac_ImportDeg"/>
    <property type="match status" value="1"/>
</dbReference>
<evidence type="ECO:0000313" key="3">
    <source>
        <dbReference type="Proteomes" id="UP000774326"/>
    </source>
</evidence>
<keyword evidence="3" id="KW-1185">Reference proteome</keyword>
<dbReference type="GO" id="GO:0007039">
    <property type="term" value="P:protein catabolic process in the vacuole"/>
    <property type="evidence" value="ECO:0007669"/>
    <property type="project" value="TreeGrafter"/>
</dbReference>
<comment type="similarity">
    <text evidence="1">Belongs to the GID4/VID24 family.</text>
</comment>
<dbReference type="EMBL" id="JAEUBG010002245">
    <property type="protein sequence ID" value="KAH3684956.1"/>
    <property type="molecule type" value="Genomic_DNA"/>
</dbReference>
<reference evidence="2" key="2">
    <citation type="submission" date="2021-01" db="EMBL/GenBank/DDBJ databases">
        <authorList>
            <person name="Schikora-Tamarit M.A."/>
        </authorList>
    </citation>
    <scope>NUCLEOTIDE SEQUENCE</scope>
    <source>
        <strain evidence="2">CBS2887</strain>
    </source>
</reference>
<dbReference type="GO" id="GO:0005773">
    <property type="term" value="C:vacuole"/>
    <property type="evidence" value="ECO:0007669"/>
    <property type="project" value="GOC"/>
</dbReference>
<dbReference type="GO" id="GO:0045721">
    <property type="term" value="P:negative regulation of gluconeogenesis"/>
    <property type="evidence" value="ECO:0007669"/>
    <property type="project" value="TreeGrafter"/>
</dbReference>
<dbReference type="GO" id="GO:0006623">
    <property type="term" value="P:protein targeting to vacuole"/>
    <property type="evidence" value="ECO:0007669"/>
    <property type="project" value="TreeGrafter"/>
</dbReference>
<proteinExistence type="inferred from homology"/>
<protein>
    <recommendedName>
        <fullName evidence="4">Vacuolar import and degradation protein</fullName>
    </recommendedName>
</protein>
<evidence type="ECO:0000313" key="2">
    <source>
        <dbReference type="EMBL" id="KAH3684956.1"/>
    </source>
</evidence>
<dbReference type="GO" id="GO:0043161">
    <property type="term" value="P:proteasome-mediated ubiquitin-dependent protein catabolic process"/>
    <property type="evidence" value="ECO:0007669"/>
    <property type="project" value="TreeGrafter"/>
</dbReference>
<reference evidence="2" key="1">
    <citation type="journal article" date="2021" name="Open Biol.">
        <title>Shared evolutionary footprints suggest mitochondrial oxidative damage underlies multiple complex I losses in fungi.</title>
        <authorList>
            <person name="Schikora-Tamarit M.A."/>
            <person name="Marcet-Houben M."/>
            <person name="Nosek J."/>
            <person name="Gabaldon T."/>
        </authorList>
    </citation>
    <scope>NUCLEOTIDE SEQUENCE</scope>
    <source>
        <strain evidence="2">CBS2887</strain>
    </source>
</reference>
<dbReference type="Proteomes" id="UP000774326">
    <property type="component" value="Unassembled WGS sequence"/>
</dbReference>
<name>A0A9P8Q6K8_WICPI</name>
<dbReference type="PANTHER" id="PTHR14534:SF3">
    <property type="entry name" value="GID COMPLEX SUBUNIT 4 HOMOLOG"/>
    <property type="match status" value="1"/>
</dbReference>
<accession>A0A9P8Q6K8</accession>